<name>A0ABP6RP62_9PSEU</name>
<reference evidence="2" key="1">
    <citation type="journal article" date="2019" name="Int. J. Syst. Evol. Microbiol.">
        <title>The Global Catalogue of Microorganisms (GCM) 10K type strain sequencing project: providing services to taxonomists for standard genome sequencing and annotation.</title>
        <authorList>
            <consortium name="The Broad Institute Genomics Platform"/>
            <consortium name="The Broad Institute Genome Sequencing Center for Infectious Disease"/>
            <person name="Wu L."/>
            <person name="Ma J."/>
        </authorList>
    </citation>
    <scope>NUCLEOTIDE SEQUENCE [LARGE SCALE GENOMIC DNA]</scope>
    <source>
        <strain evidence="2">JCM 9687</strain>
    </source>
</reference>
<gene>
    <name evidence="1" type="ORF">GCM10020366_29950</name>
</gene>
<organism evidence="1 2">
    <name type="scientific">Saccharopolyspora gregorii</name>
    <dbReference type="NCBI Taxonomy" id="33914"/>
    <lineage>
        <taxon>Bacteria</taxon>
        <taxon>Bacillati</taxon>
        <taxon>Actinomycetota</taxon>
        <taxon>Actinomycetes</taxon>
        <taxon>Pseudonocardiales</taxon>
        <taxon>Pseudonocardiaceae</taxon>
        <taxon>Saccharopolyspora</taxon>
    </lineage>
</organism>
<dbReference type="EMBL" id="BAAAYK010000038">
    <property type="protein sequence ID" value="GAA3358324.1"/>
    <property type="molecule type" value="Genomic_DNA"/>
</dbReference>
<comment type="caution">
    <text evidence="1">The sequence shown here is derived from an EMBL/GenBank/DDBJ whole genome shotgun (WGS) entry which is preliminary data.</text>
</comment>
<proteinExistence type="predicted"/>
<sequence length="73" mass="8020">MPVSCGVSLRNAGVSRRELTTGDRSVTVRWTIPREVSARRESGGEGAFRRGVLIRSGWARAVSPQGRSCFTRE</sequence>
<evidence type="ECO:0000313" key="1">
    <source>
        <dbReference type="EMBL" id="GAA3358324.1"/>
    </source>
</evidence>
<keyword evidence="2" id="KW-1185">Reference proteome</keyword>
<accession>A0ABP6RP62</accession>
<protein>
    <submittedName>
        <fullName evidence="1">Uncharacterized protein</fullName>
    </submittedName>
</protein>
<dbReference type="Proteomes" id="UP001500483">
    <property type="component" value="Unassembled WGS sequence"/>
</dbReference>
<evidence type="ECO:0000313" key="2">
    <source>
        <dbReference type="Proteomes" id="UP001500483"/>
    </source>
</evidence>